<evidence type="ECO:0000313" key="1">
    <source>
        <dbReference type="EMBL" id="EMT51694.1"/>
    </source>
</evidence>
<gene>
    <name evidence="1" type="ORF">I532_15166</name>
</gene>
<protein>
    <recommendedName>
        <fullName evidence="3">DUF2007 domain-containing protein</fullName>
    </recommendedName>
</protein>
<dbReference type="RefSeq" id="WP_003389263.1">
    <property type="nucleotide sequence ID" value="NZ_APBN01000006.1"/>
</dbReference>
<dbReference type="PATRIC" id="fig|1300222.3.peg.3171"/>
<dbReference type="GeneID" id="89501635"/>
<proteinExistence type="predicted"/>
<name>M8D5Z9_9BACL</name>
<accession>M8D5Z9</accession>
<organism evidence="1 2">
    <name type="scientific">Brevibacillus borstelensis AK1</name>
    <dbReference type="NCBI Taxonomy" id="1300222"/>
    <lineage>
        <taxon>Bacteria</taxon>
        <taxon>Bacillati</taxon>
        <taxon>Bacillota</taxon>
        <taxon>Bacilli</taxon>
        <taxon>Bacillales</taxon>
        <taxon>Paenibacillaceae</taxon>
        <taxon>Brevibacillus</taxon>
    </lineage>
</organism>
<dbReference type="EMBL" id="APBN01000006">
    <property type="protein sequence ID" value="EMT51694.1"/>
    <property type="molecule type" value="Genomic_DNA"/>
</dbReference>
<dbReference type="Proteomes" id="UP000012081">
    <property type="component" value="Unassembled WGS sequence"/>
</dbReference>
<dbReference type="OrthoDB" id="2473545at2"/>
<comment type="caution">
    <text evidence="1">The sequence shown here is derived from an EMBL/GenBank/DDBJ whole genome shotgun (WGS) entry which is preliminary data.</text>
</comment>
<evidence type="ECO:0008006" key="3">
    <source>
        <dbReference type="Google" id="ProtNLM"/>
    </source>
</evidence>
<keyword evidence="2" id="KW-1185">Reference proteome</keyword>
<reference evidence="1 2" key="1">
    <citation type="submission" date="2013-03" db="EMBL/GenBank/DDBJ databases">
        <title>Assembly of a new bacterial strain Brevibacillus borstelensis AK1.</title>
        <authorList>
            <person name="Rajan I."/>
            <person name="PoliReddy D."/>
            <person name="Sugumar T."/>
            <person name="Rathinam K."/>
            <person name="Alqarawi S."/>
            <person name="Khalil A.B."/>
            <person name="Sivakumar N."/>
        </authorList>
    </citation>
    <scope>NUCLEOTIDE SEQUENCE [LARGE SCALE GENOMIC DNA]</scope>
    <source>
        <strain evidence="1 2">AK1</strain>
    </source>
</reference>
<evidence type="ECO:0000313" key="2">
    <source>
        <dbReference type="Proteomes" id="UP000012081"/>
    </source>
</evidence>
<sequence length="70" mass="8025">MEKSLYFVVSWADAKQYSDALKKLGIEHIIETPEEIPSLVPGELAFVFPSLPVRIYAKVRTLFSHNGKRY</sequence>
<dbReference type="AlphaFoldDB" id="M8D5Z9"/>